<dbReference type="HAMAP" id="MF_00323">
    <property type="entry name" value="Ferrochelatase"/>
    <property type="match status" value="1"/>
</dbReference>
<comment type="function">
    <text evidence="10 11">Involved in coproporphyrin-dependent heme b biosynthesis. Catalyzes the insertion of ferrous iron into coproporphyrin III to form Fe-coproporphyrin III.</text>
</comment>
<keyword evidence="6 10" id="KW-0350">Heme biosynthesis</keyword>
<reference evidence="12 13" key="1">
    <citation type="journal article" date="2015" name="Genome Announc.">
        <title>Expanding the biotechnology potential of lactobacilli through comparative genomics of 213 strains and associated genera.</title>
        <authorList>
            <person name="Sun Z."/>
            <person name="Harris H.M."/>
            <person name="McCann A."/>
            <person name="Guo C."/>
            <person name="Argimon S."/>
            <person name="Zhang W."/>
            <person name="Yang X."/>
            <person name="Jeffery I.B."/>
            <person name="Cooney J.C."/>
            <person name="Kagawa T.F."/>
            <person name="Liu W."/>
            <person name="Song Y."/>
            <person name="Salvetti E."/>
            <person name="Wrobel A."/>
            <person name="Rasinkangas P."/>
            <person name="Parkhill J."/>
            <person name="Rea M.C."/>
            <person name="O'Sullivan O."/>
            <person name="Ritari J."/>
            <person name="Douillard F.P."/>
            <person name="Paul Ross R."/>
            <person name="Yang R."/>
            <person name="Briner A.E."/>
            <person name="Felis G.E."/>
            <person name="de Vos W.M."/>
            <person name="Barrangou R."/>
            <person name="Klaenhammer T.R."/>
            <person name="Caufield P.W."/>
            <person name="Cui Y."/>
            <person name="Zhang H."/>
            <person name="O'Toole P.W."/>
        </authorList>
    </citation>
    <scope>NUCLEOTIDE SEQUENCE [LARGE SCALE GENOMIC DNA]</scope>
    <source>
        <strain evidence="12 13">DSM 20001</strain>
    </source>
</reference>
<comment type="subcellular location">
    <subcellularLocation>
        <location evidence="10 11">Cytoplasm</location>
    </subcellularLocation>
</comment>
<dbReference type="GO" id="GO:0006783">
    <property type="term" value="P:heme biosynthetic process"/>
    <property type="evidence" value="ECO:0007669"/>
    <property type="project" value="UniProtKB-UniRule"/>
</dbReference>
<feature type="binding site" evidence="10">
    <location>
        <position position="190"/>
    </location>
    <ligand>
        <name>Fe(2+)</name>
        <dbReference type="ChEBI" id="CHEBI:29033"/>
    </ligand>
</feature>
<dbReference type="Proteomes" id="UP000051181">
    <property type="component" value="Unassembled WGS sequence"/>
</dbReference>
<evidence type="ECO:0000256" key="2">
    <source>
        <dbReference type="ARBA" id="ARBA00007718"/>
    </source>
</evidence>
<dbReference type="EC" id="4.99.1.9" evidence="10"/>
<comment type="catalytic activity">
    <reaction evidence="9">
        <text>Fe-coproporphyrin III + 2 H(+) = coproporphyrin III + Fe(2+)</text>
        <dbReference type="Rhea" id="RHEA:49572"/>
        <dbReference type="ChEBI" id="CHEBI:15378"/>
        <dbReference type="ChEBI" id="CHEBI:29033"/>
        <dbReference type="ChEBI" id="CHEBI:68438"/>
        <dbReference type="ChEBI" id="CHEBI:131725"/>
        <dbReference type="EC" id="4.99.1.9"/>
    </reaction>
    <physiologicalReaction direction="right-to-left" evidence="9">
        <dbReference type="Rhea" id="RHEA:49574"/>
    </physiologicalReaction>
</comment>
<evidence type="ECO:0000256" key="6">
    <source>
        <dbReference type="ARBA" id="ARBA00023133"/>
    </source>
</evidence>
<dbReference type="PANTHER" id="PTHR11108">
    <property type="entry name" value="FERROCHELATASE"/>
    <property type="match status" value="1"/>
</dbReference>
<dbReference type="eggNOG" id="COG0276">
    <property type="taxonomic scope" value="Bacteria"/>
</dbReference>
<dbReference type="InterPro" id="IPR019772">
    <property type="entry name" value="Ferrochelatase_AS"/>
</dbReference>
<dbReference type="InterPro" id="IPR033659">
    <property type="entry name" value="Ferrochelatase_N"/>
</dbReference>
<dbReference type="CDD" id="cd00419">
    <property type="entry name" value="Ferrochelatase_C"/>
    <property type="match status" value="1"/>
</dbReference>
<dbReference type="SUPFAM" id="SSF53800">
    <property type="entry name" value="Chelatase"/>
    <property type="match status" value="1"/>
</dbReference>
<keyword evidence="8 10" id="KW-0627">Porphyrin biosynthesis</keyword>
<evidence type="ECO:0000256" key="3">
    <source>
        <dbReference type="ARBA" id="ARBA00022490"/>
    </source>
</evidence>
<evidence type="ECO:0000256" key="1">
    <source>
        <dbReference type="ARBA" id="ARBA00004744"/>
    </source>
</evidence>
<dbReference type="UniPathway" id="UPA00252"/>
<keyword evidence="3 10" id="KW-0963">Cytoplasm</keyword>
<dbReference type="InterPro" id="IPR033644">
    <property type="entry name" value="Ferrochelatase_C"/>
</dbReference>
<keyword evidence="5 10" id="KW-0408">Iron</keyword>
<dbReference type="Gene3D" id="3.40.50.1400">
    <property type="match status" value="2"/>
</dbReference>
<dbReference type="AlphaFoldDB" id="A0A0R1FAU1"/>
<evidence type="ECO:0000313" key="13">
    <source>
        <dbReference type="Proteomes" id="UP000051181"/>
    </source>
</evidence>
<dbReference type="InterPro" id="IPR001015">
    <property type="entry name" value="Ferrochelatase"/>
</dbReference>
<gene>
    <name evidence="10" type="primary">cpfC</name>
    <name evidence="12" type="ORF">FD22_GL002354</name>
</gene>
<evidence type="ECO:0000256" key="11">
    <source>
        <dbReference type="RuleBase" id="RU000607"/>
    </source>
</evidence>
<evidence type="ECO:0000256" key="10">
    <source>
        <dbReference type="HAMAP-Rule" id="MF_00323"/>
    </source>
</evidence>
<accession>A0A0R1FAU1</accession>
<evidence type="ECO:0000256" key="8">
    <source>
        <dbReference type="ARBA" id="ARBA00023244"/>
    </source>
</evidence>
<dbReference type="Pfam" id="PF00762">
    <property type="entry name" value="Ferrochelatase"/>
    <property type="match status" value="1"/>
</dbReference>
<keyword evidence="4 10" id="KW-0479">Metal-binding</keyword>
<dbReference type="RefSeq" id="WP_010011434.1">
    <property type="nucleotide sequence ID" value="NZ_AZCN01000008.1"/>
</dbReference>
<dbReference type="GO" id="GO:0005737">
    <property type="term" value="C:cytoplasm"/>
    <property type="evidence" value="ECO:0007669"/>
    <property type="project" value="UniProtKB-SubCell"/>
</dbReference>
<evidence type="ECO:0000256" key="9">
    <source>
        <dbReference type="ARBA" id="ARBA00024536"/>
    </source>
</evidence>
<comment type="caution">
    <text evidence="10">Lacks conserved residue(s) required for the propagation of feature annotation.</text>
</comment>
<protein>
    <recommendedName>
        <fullName evidence="10">Coproporphyrin III ferrochelatase</fullName>
        <ecNumber evidence="10">4.99.1.9</ecNumber>
    </recommendedName>
</protein>
<evidence type="ECO:0000256" key="5">
    <source>
        <dbReference type="ARBA" id="ARBA00023004"/>
    </source>
</evidence>
<comment type="caution">
    <text evidence="12">The sequence shown here is derived from an EMBL/GenBank/DDBJ whole genome shotgun (WGS) entry which is preliminary data.</text>
</comment>
<dbReference type="GO" id="GO:0046872">
    <property type="term" value="F:metal ion binding"/>
    <property type="evidence" value="ECO:0007669"/>
    <property type="project" value="UniProtKB-UniRule"/>
</dbReference>
<comment type="pathway">
    <text evidence="1 10 11">Porphyrin-containing compound metabolism; protoheme biosynthesis.</text>
</comment>
<dbReference type="GO" id="GO:0004325">
    <property type="term" value="F:ferrochelatase activity"/>
    <property type="evidence" value="ECO:0007669"/>
    <property type="project" value="UniProtKB-UniRule"/>
</dbReference>
<dbReference type="PROSITE" id="PS00534">
    <property type="entry name" value="FERROCHELATASE"/>
    <property type="match status" value="1"/>
</dbReference>
<dbReference type="GeneID" id="65915948"/>
<dbReference type="FunFam" id="3.40.50.1400:FF:000002">
    <property type="entry name" value="Ferrochelatase"/>
    <property type="match status" value="1"/>
</dbReference>
<comment type="similarity">
    <text evidence="2 10 11">Belongs to the ferrochelatase family.</text>
</comment>
<organism evidence="12 13">
    <name type="scientific">Loigolactobacillus coryniformis subsp. coryniformis KCTC 3167 = DSM 20001</name>
    <dbReference type="NCBI Taxonomy" id="913848"/>
    <lineage>
        <taxon>Bacteria</taxon>
        <taxon>Bacillati</taxon>
        <taxon>Bacillota</taxon>
        <taxon>Bacilli</taxon>
        <taxon>Lactobacillales</taxon>
        <taxon>Lactobacillaceae</taxon>
        <taxon>Loigolactobacillus</taxon>
    </lineage>
</organism>
<proteinExistence type="inferred from homology"/>
<evidence type="ECO:0000256" key="7">
    <source>
        <dbReference type="ARBA" id="ARBA00023239"/>
    </source>
</evidence>
<sequence>MKKGVLLVNLGTPETPTAAAVRTYLSRFLADRRVIDLPRPLWLPILYGMILPMRPPRSAALYRKIWTKQGSPLLLYTQAQARQLQALLPESVVRYAMCYSEPTVATALQEMQADGVTDLTVIPQYPQYSTTTVGSVFDQVTAYFRQTATSPQLHFVSSFYQEPSYIHALANQIKRALKQQPAGHLVFSYHGIPQRYADQGDPYPQQCEQTTKRVMALVGDVPYTQSYQSKFGPGQWLQPATAQVMRTLPQQGVKQVIVITPGFVADCLETLQEIDHENRGYFMQSGGSEFTYLHPFNGSPTFTRLLATIAVGQA</sequence>
<dbReference type="PANTHER" id="PTHR11108:SF1">
    <property type="entry name" value="FERROCHELATASE, MITOCHONDRIAL"/>
    <property type="match status" value="1"/>
</dbReference>
<evidence type="ECO:0000313" key="12">
    <source>
        <dbReference type="EMBL" id="KRK18799.1"/>
    </source>
</evidence>
<dbReference type="NCBIfam" id="TIGR00109">
    <property type="entry name" value="hemH"/>
    <property type="match status" value="1"/>
</dbReference>
<evidence type="ECO:0000256" key="4">
    <source>
        <dbReference type="ARBA" id="ARBA00022723"/>
    </source>
</evidence>
<name>A0A0R1FAU1_9LACO</name>
<dbReference type="CDD" id="cd03411">
    <property type="entry name" value="Ferrochelatase_N"/>
    <property type="match status" value="1"/>
</dbReference>
<dbReference type="EMBL" id="AZCN01000008">
    <property type="protein sequence ID" value="KRK18799.1"/>
    <property type="molecule type" value="Genomic_DNA"/>
</dbReference>
<feature type="binding site" evidence="10">
    <location>
        <position position="269"/>
    </location>
    <ligand>
        <name>Fe(2+)</name>
        <dbReference type="ChEBI" id="CHEBI:29033"/>
    </ligand>
</feature>
<dbReference type="PATRIC" id="fig|913848.6.peg.2404"/>
<keyword evidence="7 10" id="KW-0456">Lyase</keyword>